<dbReference type="Proteomes" id="UP000799750">
    <property type="component" value="Unassembled WGS sequence"/>
</dbReference>
<feature type="transmembrane region" description="Helical" evidence="7">
    <location>
        <begin position="166"/>
        <end position="186"/>
    </location>
</feature>
<evidence type="ECO:0000256" key="3">
    <source>
        <dbReference type="ARBA" id="ARBA00022692"/>
    </source>
</evidence>
<feature type="transmembrane region" description="Helical" evidence="7">
    <location>
        <begin position="49"/>
        <end position="72"/>
    </location>
</feature>
<keyword evidence="10" id="KW-1185">Reference proteome</keyword>
<feature type="transmembrane region" description="Helical" evidence="7">
    <location>
        <begin position="14"/>
        <end position="37"/>
    </location>
</feature>
<reference evidence="9" key="1">
    <citation type="journal article" date="2020" name="Stud. Mycol.">
        <title>101 Dothideomycetes genomes: a test case for predicting lifestyles and emergence of pathogens.</title>
        <authorList>
            <person name="Haridas S."/>
            <person name="Albert R."/>
            <person name="Binder M."/>
            <person name="Bloem J."/>
            <person name="Labutti K."/>
            <person name="Salamov A."/>
            <person name="Andreopoulos B."/>
            <person name="Baker S."/>
            <person name="Barry K."/>
            <person name="Bills G."/>
            <person name="Bluhm B."/>
            <person name="Cannon C."/>
            <person name="Castanera R."/>
            <person name="Culley D."/>
            <person name="Daum C."/>
            <person name="Ezra D."/>
            <person name="Gonzalez J."/>
            <person name="Henrissat B."/>
            <person name="Kuo A."/>
            <person name="Liang C."/>
            <person name="Lipzen A."/>
            <person name="Lutzoni F."/>
            <person name="Magnuson J."/>
            <person name="Mondo S."/>
            <person name="Nolan M."/>
            <person name="Ohm R."/>
            <person name="Pangilinan J."/>
            <person name="Park H.-J."/>
            <person name="Ramirez L."/>
            <person name="Alfaro M."/>
            <person name="Sun H."/>
            <person name="Tritt A."/>
            <person name="Yoshinaga Y."/>
            <person name="Zwiers L.-H."/>
            <person name="Turgeon B."/>
            <person name="Goodwin S."/>
            <person name="Spatafora J."/>
            <person name="Crous P."/>
            <person name="Grigoriev I."/>
        </authorList>
    </citation>
    <scope>NUCLEOTIDE SEQUENCE</scope>
    <source>
        <strain evidence="9">CBS 269.34</strain>
    </source>
</reference>
<evidence type="ECO:0000256" key="1">
    <source>
        <dbReference type="ARBA" id="ARBA00004477"/>
    </source>
</evidence>
<comment type="subcellular location">
    <subcellularLocation>
        <location evidence="1 7">Endoplasmic reticulum membrane</location>
        <topology evidence="1 7">Multi-pass membrane protein</topology>
    </subcellularLocation>
</comment>
<dbReference type="GO" id="GO:0005789">
    <property type="term" value="C:endoplasmic reticulum membrane"/>
    <property type="evidence" value="ECO:0007669"/>
    <property type="project" value="UniProtKB-SubCell"/>
</dbReference>
<organism evidence="9 10">
    <name type="scientific">Lophium mytilinum</name>
    <dbReference type="NCBI Taxonomy" id="390894"/>
    <lineage>
        <taxon>Eukaryota</taxon>
        <taxon>Fungi</taxon>
        <taxon>Dikarya</taxon>
        <taxon>Ascomycota</taxon>
        <taxon>Pezizomycotina</taxon>
        <taxon>Dothideomycetes</taxon>
        <taxon>Pleosporomycetidae</taxon>
        <taxon>Mytilinidiales</taxon>
        <taxon>Mytilinidiaceae</taxon>
        <taxon>Lophium</taxon>
    </lineage>
</organism>
<evidence type="ECO:0000256" key="6">
    <source>
        <dbReference type="ARBA" id="ARBA00023136"/>
    </source>
</evidence>
<protein>
    <recommendedName>
        <fullName evidence="7">Derlin</fullName>
    </recommendedName>
</protein>
<sequence>MDVFWTLPPVSRTITAATVAVSALVYGGLLSAEPLLFAREYLWLLPPQIWRIATAFLVTKPKLSIILDPYFLYTYASSLETESPRFTAPGDFFTYLIFVALLIVASSGLALRGYFFLQPLTLALAYTYSQDNPHRKVSFFILTFDAMYLPYSMLFLTFVLEGPGAALHQSMGLFAAHAFDFLTRIWPTFGGGRNYIQTPMFVKRAFGADSPAPRQRGYGTAVPARDASAAPGAQRATGRAFGFGGQWDGRGPGRRLGGE</sequence>
<dbReference type="Pfam" id="PF04511">
    <property type="entry name" value="DER1"/>
    <property type="match status" value="1"/>
</dbReference>
<name>A0A6A6QEX1_9PEZI</name>
<evidence type="ECO:0000256" key="5">
    <source>
        <dbReference type="ARBA" id="ARBA00022989"/>
    </source>
</evidence>
<dbReference type="PANTHER" id="PTHR11009">
    <property type="entry name" value="DER1-LIKE PROTEIN, DERLIN"/>
    <property type="match status" value="1"/>
</dbReference>
<evidence type="ECO:0000256" key="2">
    <source>
        <dbReference type="ARBA" id="ARBA00008917"/>
    </source>
</evidence>
<evidence type="ECO:0000256" key="8">
    <source>
        <dbReference type="SAM" id="MobiDB-lite"/>
    </source>
</evidence>
<comment type="function">
    <text evidence="7">May be involved in the degradation of misfolded endoplasmic reticulum (ER) luminal proteins.</text>
</comment>
<evidence type="ECO:0000256" key="4">
    <source>
        <dbReference type="ARBA" id="ARBA00022824"/>
    </source>
</evidence>
<keyword evidence="5 7" id="KW-1133">Transmembrane helix</keyword>
<dbReference type="EMBL" id="MU004197">
    <property type="protein sequence ID" value="KAF2490659.1"/>
    <property type="molecule type" value="Genomic_DNA"/>
</dbReference>
<feature type="transmembrane region" description="Helical" evidence="7">
    <location>
        <begin position="137"/>
        <end position="160"/>
    </location>
</feature>
<evidence type="ECO:0000256" key="7">
    <source>
        <dbReference type="RuleBase" id="RU363059"/>
    </source>
</evidence>
<dbReference type="GO" id="GO:0006950">
    <property type="term" value="P:response to stress"/>
    <property type="evidence" value="ECO:0007669"/>
    <property type="project" value="UniProtKB-ARBA"/>
</dbReference>
<proteinExistence type="inferred from homology"/>
<feature type="transmembrane region" description="Helical" evidence="7">
    <location>
        <begin position="92"/>
        <end position="117"/>
    </location>
</feature>
<dbReference type="SUPFAM" id="SSF144091">
    <property type="entry name" value="Rhomboid-like"/>
    <property type="match status" value="1"/>
</dbReference>
<comment type="similarity">
    <text evidence="2 7">Belongs to the derlin family.</text>
</comment>
<keyword evidence="3 7" id="KW-0812">Transmembrane</keyword>
<evidence type="ECO:0000313" key="10">
    <source>
        <dbReference type="Proteomes" id="UP000799750"/>
    </source>
</evidence>
<dbReference type="InterPro" id="IPR007599">
    <property type="entry name" value="DER1"/>
</dbReference>
<keyword evidence="6 7" id="KW-0472">Membrane</keyword>
<feature type="region of interest" description="Disordered" evidence="8">
    <location>
        <begin position="229"/>
        <end position="259"/>
    </location>
</feature>
<dbReference type="InterPro" id="IPR035952">
    <property type="entry name" value="Rhomboid-like_sf"/>
</dbReference>
<feature type="compositionally biased region" description="Gly residues" evidence="8">
    <location>
        <begin position="241"/>
        <end position="250"/>
    </location>
</feature>
<keyword evidence="4 7" id="KW-0256">Endoplasmic reticulum</keyword>
<gene>
    <name evidence="9" type="ORF">BU16DRAFT_518097</name>
</gene>
<evidence type="ECO:0000313" key="9">
    <source>
        <dbReference type="EMBL" id="KAF2490659.1"/>
    </source>
</evidence>
<dbReference type="AlphaFoldDB" id="A0A6A6QEX1"/>
<dbReference type="OrthoDB" id="19102at2759"/>
<accession>A0A6A6QEX1</accession>